<organism evidence="1 2">
    <name type="scientific">Roseicyclus elongatus DSM 19469</name>
    <dbReference type="NCBI Taxonomy" id="1294273"/>
    <lineage>
        <taxon>Bacteria</taxon>
        <taxon>Pseudomonadati</taxon>
        <taxon>Pseudomonadota</taxon>
        <taxon>Alphaproteobacteria</taxon>
        <taxon>Rhodobacterales</taxon>
        <taxon>Roseobacteraceae</taxon>
        <taxon>Roseicyclus</taxon>
    </lineage>
</organism>
<keyword evidence="2" id="KW-1185">Reference proteome</keyword>
<dbReference type="STRING" id="1294273.roselon_03360"/>
<reference evidence="1 2" key="1">
    <citation type="submission" date="2013-03" db="EMBL/GenBank/DDBJ databases">
        <authorList>
            <person name="Fiebig A."/>
            <person name="Goeker M."/>
            <person name="Klenk H.-P.P."/>
        </authorList>
    </citation>
    <scope>NUCLEOTIDE SEQUENCE [LARGE SCALE GENOMIC DNA]</scope>
    <source>
        <strain evidence="2">DSM 19469</strain>
    </source>
</reference>
<evidence type="ECO:0000313" key="2">
    <source>
        <dbReference type="Proteomes" id="UP000019593"/>
    </source>
</evidence>
<gene>
    <name evidence="1" type="ORF">roselon_03360</name>
</gene>
<dbReference type="Proteomes" id="UP000019593">
    <property type="component" value="Chromosome"/>
</dbReference>
<sequence length="52" mass="5811">MARPCHLLKRAWEKGNRPPPCTGPHVSPLPRRCPDLHQGTPCERLDFAAQPA</sequence>
<accession>W8RWB7</accession>
<name>W8RWB7_9RHOB</name>
<proteinExistence type="predicted"/>
<dbReference type="HOGENOM" id="CLU_3084319_0_0_5"/>
<dbReference type="AlphaFoldDB" id="W8RWB7"/>
<dbReference type="KEGG" id="red:roselon_03360"/>
<dbReference type="EMBL" id="CP004372">
    <property type="protein sequence ID" value="AHM05618.1"/>
    <property type="molecule type" value="Genomic_DNA"/>
</dbReference>
<evidence type="ECO:0000313" key="1">
    <source>
        <dbReference type="EMBL" id="AHM05618.1"/>
    </source>
</evidence>
<protein>
    <submittedName>
        <fullName evidence="1">Uncharacterized protein</fullName>
    </submittedName>
</protein>